<feature type="chain" id="PRO_5001830305" evidence="2">
    <location>
        <begin position="18"/>
        <end position="258"/>
    </location>
</feature>
<dbReference type="OrthoDB" id="7108654at2759"/>
<dbReference type="STRING" id="407821.A0A087U5R8"/>
<dbReference type="Gene3D" id="3.50.30.50">
    <property type="entry name" value="Putative cyclase"/>
    <property type="match status" value="1"/>
</dbReference>
<evidence type="ECO:0000313" key="3">
    <source>
        <dbReference type="EMBL" id="KFM72707.1"/>
    </source>
</evidence>
<dbReference type="SUPFAM" id="SSF102198">
    <property type="entry name" value="Putative cyclase"/>
    <property type="match status" value="1"/>
</dbReference>
<dbReference type="Proteomes" id="UP000054359">
    <property type="component" value="Unassembled WGS sequence"/>
</dbReference>
<feature type="non-terminal residue" evidence="3">
    <location>
        <position position="258"/>
    </location>
</feature>
<comment type="similarity">
    <text evidence="1">Belongs to the Cyclase 1 superfamily.</text>
</comment>
<evidence type="ECO:0000256" key="2">
    <source>
        <dbReference type="SAM" id="SignalP"/>
    </source>
</evidence>
<dbReference type="OMA" id="MGKAVCF"/>
<proteinExistence type="inferred from homology"/>
<dbReference type="GO" id="GO:0004061">
    <property type="term" value="F:arylformamidase activity"/>
    <property type="evidence" value="ECO:0007669"/>
    <property type="project" value="InterPro"/>
</dbReference>
<dbReference type="InterPro" id="IPR037175">
    <property type="entry name" value="KFase_sf"/>
</dbReference>
<organism evidence="3 4">
    <name type="scientific">Stegodyphus mimosarum</name>
    <name type="common">African social velvet spider</name>
    <dbReference type="NCBI Taxonomy" id="407821"/>
    <lineage>
        <taxon>Eukaryota</taxon>
        <taxon>Metazoa</taxon>
        <taxon>Ecdysozoa</taxon>
        <taxon>Arthropoda</taxon>
        <taxon>Chelicerata</taxon>
        <taxon>Arachnida</taxon>
        <taxon>Araneae</taxon>
        <taxon>Araneomorphae</taxon>
        <taxon>Entelegynae</taxon>
        <taxon>Eresoidea</taxon>
        <taxon>Eresidae</taxon>
        <taxon>Stegodyphus</taxon>
    </lineage>
</organism>
<dbReference type="InterPro" id="IPR007325">
    <property type="entry name" value="KFase/CYL"/>
</dbReference>
<evidence type="ECO:0000256" key="1">
    <source>
        <dbReference type="ARBA" id="ARBA00007865"/>
    </source>
</evidence>
<dbReference type="EMBL" id="KK118316">
    <property type="protein sequence ID" value="KFM72707.1"/>
    <property type="molecule type" value="Genomic_DNA"/>
</dbReference>
<dbReference type="Pfam" id="PF04199">
    <property type="entry name" value="Cyclase"/>
    <property type="match status" value="1"/>
</dbReference>
<sequence>MLFIVVPLLWLATGTKAAPIPLEMVDMSYVFDETTLHWPTQKEFEMTVKFNETTAEGYWLQLEEYNSAIHVGTHMDAPCHFAKGRWTVDEIPLHRLVGPAAVIDITQKAEENRDAFVEVQDLENWEKLSGHRLDNHIVMIRSGWGRRWPDREAFTGTPNKDADNLHFPGFSPEAAQWLVDNRRIYGVGTETLSLDYGPSKDFLAHRILLGANIYGLENVANVEKLPLFGATLYAMPMKIGKGSGAPTRIFATFPKIHI</sequence>
<dbReference type="PANTHER" id="PTHR31118">
    <property type="entry name" value="CYCLASE-LIKE PROTEIN 2"/>
    <property type="match status" value="1"/>
</dbReference>
<dbReference type="AlphaFoldDB" id="A0A087U5R8"/>
<keyword evidence="4" id="KW-1185">Reference proteome</keyword>
<accession>A0A087U5R8</accession>
<dbReference type="PANTHER" id="PTHR31118:SF12">
    <property type="entry name" value="CYCLASE-LIKE PROTEIN 2"/>
    <property type="match status" value="1"/>
</dbReference>
<dbReference type="GO" id="GO:0019441">
    <property type="term" value="P:L-tryptophan catabolic process to kynurenine"/>
    <property type="evidence" value="ECO:0007669"/>
    <property type="project" value="InterPro"/>
</dbReference>
<name>A0A087U5R8_STEMI</name>
<reference evidence="3 4" key="1">
    <citation type="submission" date="2013-11" db="EMBL/GenBank/DDBJ databases">
        <title>Genome sequencing of Stegodyphus mimosarum.</title>
        <authorList>
            <person name="Bechsgaard J."/>
        </authorList>
    </citation>
    <scope>NUCLEOTIDE SEQUENCE [LARGE SCALE GENOMIC DNA]</scope>
</reference>
<feature type="signal peptide" evidence="2">
    <location>
        <begin position="1"/>
        <end position="17"/>
    </location>
</feature>
<gene>
    <name evidence="3" type="ORF">X975_16818</name>
</gene>
<evidence type="ECO:0000313" key="4">
    <source>
        <dbReference type="Proteomes" id="UP000054359"/>
    </source>
</evidence>
<keyword evidence="2" id="KW-0732">Signal</keyword>
<protein>
    <submittedName>
        <fullName evidence="3">Kynurenine formamidase</fullName>
    </submittedName>
</protein>